<dbReference type="EMBL" id="JAVRBK010000002">
    <property type="protein sequence ID" value="KAK5648303.1"/>
    <property type="molecule type" value="Genomic_DNA"/>
</dbReference>
<evidence type="ECO:0000256" key="2">
    <source>
        <dbReference type="ARBA" id="ARBA00006177"/>
    </source>
</evidence>
<evidence type="ECO:0000256" key="13">
    <source>
        <dbReference type="SAM" id="Coils"/>
    </source>
</evidence>
<feature type="coiled-coil region" evidence="13">
    <location>
        <begin position="211"/>
        <end position="245"/>
    </location>
</feature>
<organism evidence="15 16">
    <name type="scientific">Pyrocoelia pectoralis</name>
    <dbReference type="NCBI Taxonomy" id="417401"/>
    <lineage>
        <taxon>Eukaryota</taxon>
        <taxon>Metazoa</taxon>
        <taxon>Ecdysozoa</taxon>
        <taxon>Arthropoda</taxon>
        <taxon>Hexapoda</taxon>
        <taxon>Insecta</taxon>
        <taxon>Pterygota</taxon>
        <taxon>Neoptera</taxon>
        <taxon>Endopterygota</taxon>
        <taxon>Coleoptera</taxon>
        <taxon>Polyphaga</taxon>
        <taxon>Elateriformia</taxon>
        <taxon>Elateroidea</taxon>
        <taxon>Lampyridae</taxon>
        <taxon>Lampyrinae</taxon>
        <taxon>Pyrocoelia</taxon>
    </lineage>
</organism>
<evidence type="ECO:0000256" key="10">
    <source>
        <dbReference type="ARBA" id="ARBA00023242"/>
    </source>
</evidence>
<keyword evidence="16" id="KW-1185">Reference proteome</keyword>
<dbReference type="Gene3D" id="6.20.210.20">
    <property type="entry name" value="THAP domain"/>
    <property type="match status" value="1"/>
</dbReference>
<sequence length="253" mass="29028">MNKSRRKRICFLCDSKSSQSYHKFPTKQSLRSLWLQACNLTPNDNVNSLTICSRHFMEHDFVDLNAKKFGGTIRLQSNAVPSLSVRCNRNAALHISGPSKQLNVPFTTVGNNTSNPSNKITVQSPTPSLPQKITFKSGNCRNLYKYCMFIEIITATVEEYVIEEVLCKEEQHPMETEMSTPGTQKRLITPRYVGDLSDIDVCTPSRAKRAVEIAKETVTRHRRQIKRLQQQNRRLHVKVKCLKDKLYSLKKKK</sequence>
<evidence type="ECO:0000256" key="11">
    <source>
        <dbReference type="ARBA" id="ARBA00023306"/>
    </source>
</evidence>
<evidence type="ECO:0000256" key="6">
    <source>
        <dbReference type="ARBA" id="ARBA00023015"/>
    </source>
</evidence>
<keyword evidence="10" id="KW-0539">Nucleus</keyword>
<dbReference type="GO" id="GO:0005654">
    <property type="term" value="C:nucleoplasm"/>
    <property type="evidence" value="ECO:0007669"/>
    <property type="project" value="UniProtKB-SubCell"/>
</dbReference>
<feature type="domain" description="THAP-type" evidence="14">
    <location>
        <begin position="1"/>
        <end position="84"/>
    </location>
</feature>
<dbReference type="PANTHER" id="PTHR46600">
    <property type="entry name" value="THAP DOMAIN-CONTAINING"/>
    <property type="match status" value="1"/>
</dbReference>
<keyword evidence="11" id="KW-0131">Cell cycle</keyword>
<keyword evidence="4 12" id="KW-0863">Zinc-finger</keyword>
<comment type="caution">
    <text evidence="15">The sequence shown here is derived from an EMBL/GenBank/DDBJ whole genome shotgun (WGS) entry which is preliminary data.</text>
</comment>
<evidence type="ECO:0000256" key="12">
    <source>
        <dbReference type="PROSITE-ProRule" id="PRU00309"/>
    </source>
</evidence>
<proteinExistence type="inferred from homology"/>
<evidence type="ECO:0000313" key="15">
    <source>
        <dbReference type="EMBL" id="KAK5648303.1"/>
    </source>
</evidence>
<evidence type="ECO:0000256" key="9">
    <source>
        <dbReference type="ARBA" id="ARBA00023163"/>
    </source>
</evidence>
<reference evidence="15 16" key="1">
    <citation type="journal article" date="2024" name="Insects">
        <title>An Improved Chromosome-Level Genome Assembly of the Firefly Pyrocoelia pectoralis.</title>
        <authorList>
            <person name="Fu X."/>
            <person name="Meyer-Rochow V.B."/>
            <person name="Ballantyne L."/>
            <person name="Zhu X."/>
        </authorList>
    </citation>
    <scope>NUCLEOTIDE SEQUENCE [LARGE SCALE GENOMIC DNA]</scope>
    <source>
        <strain evidence="15">XCY_ONT2</strain>
    </source>
</reference>
<keyword evidence="8 12" id="KW-0238">DNA-binding</keyword>
<comment type="subcellular location">
    <subcellularLocation>
        <location evidence="1">Nucleus</location>
        <location evidence="1">Nucleoplasm</location>
    </subcellularLocation>
</comment>
<evidence type="ECO:0000256" key="8">
    <source>
        <dbReference type="ARBA" id="ARBA00023125"/>
    </source>
</evidence>
<dbReference type="PROSITE" id="PS50950">
    <property type="entry name" value="ZF_THAP"/>
    <property type="match status" value="1"/>
</dbReference>
<dbReference type="GO" id="GO:0008270">
    <property type="term" value="F:zinc ion binding"/>
    <property type="evidence" value="ECO:0007669"/>
    <property type="project" value="UniProtKB-KW"/>
</dbReference>
<evidence type="ECO:0000256" key="3">
    <source>
        <dbReference type="ARBA" id="ARBA00022723"/>
    </source>
</evidence>
<comment type="similarity">
    <text evidence="2">Belongs to the THAP1 family.</text>
</comment>
<dbReference type="InterPro" id="IPR006612">
    <property type="entry name" value="THAP_Znf"/>
</dbReference>
<name>A0AAN7VPX3_9COLE</name>
<evidence type="ECO:0000256" key="7">
    <source>
        <dbReference type="ARBA" id="ARBA00023054"/>
    </source>
</evidence>
<protein>
    <recommendedName>
        <fullName evidence="14">THAP-type domain-containing protein</fullName>
    </recommendedName>
</protein>
<dbReference type="InterPro" id="IPR026516">
    <property type="entry name" value="THAP1/10"/>
</dbReference>
<keyword evidence="6" id="KW-0805">Transcription regulation</keyword>
<dbReference type="SUPFAM" id="SSF57716">
    <property type="entry name" value="Glucocorticoid receptor-like (DNA-binding domain)"/>
    <property type="match status" value="1"/>
</dbReference>
<keyword evidence="9" id="KW-0804">Transcription</keyword>
<dbReference type="SMART" id="SM00692">
    <property type="entry name" value="DM3"/>
    <property type="match status" value="1"/>
</dbReference>
<accession>A0AAN7VPX3</accession>
<dbReference type="GO" id="GO:0043565">
    <property type="term" value="F:sequence-specific DNA binding"/>
    <property type="evidence" value="ECO:0007669"/>
    <property type="project" value="InterPro"/>
</dbReference>
<dbReference type="AlphaFoldDB" id="A0AAN7VPX3"/>
<keyword evidence="3" id="KW-0479">Metal-binding</keyword>
<gene>
    <name evidence="15" type="ORF">RI129_003195</name>
</gene>
<keyword evidence="5" id="KW-0862">Zinc</keyword>
<evidence type="ECO:0000256" key="5">
    <source>
        <dbReference type="ARBA" id="ARBA00022833"/>
    </source>
</evidence>
<dbReference type="SMART" id="SM00980">
    <property type="entry name" value="THAP"/>
    <property type="match status" value="1"/>
</dbReference>
<dbReference type="Proteomes" id="UP001329430">
    <property type="component" value="Chromosome 2"/>
</dbReference>
<evidence type="ECO:0000256" key="4">
    <source>
        <dbReference type="ARBA" id="ARBA00022771"/>
    </source>
</evidence>
<dbReference type="PANTHER" id="PTHR46600:SF1">
    <property type="entry name" value="THAP DOMAIN-CONTAINING PROTEIN 1"/>
    <property type="match status" value="1"/>
</dbReference>
<dbReference type="InterPro" id="IPR038441">
    <property type="entry name" value="THAP_Znf_sf"/>
</dbReference>
<evidence type="ECO:0000256" key="1">
    <source>
        <dbReference type="ARBA" id="ARBA00004642"/>
    </source>
</evidence>
<keyword evidence="7 13" id="KW-0175">Coiled coil</keyword>
<dbReference type="Pfam" id="PF05485">
    <property type="entry name" value="THAP"/>
    <property type="match status" value="1"/>
</dbReference>
<evidence type="ECO:0000313" key="16">
    <source>
        <dbReference type="Proteomes" id="UP001329430"/>
    </source>
</evidence>
<evidence type="ECO:0000259" key="14">
    <source>
        <dbReference type="PROSITE" id="PS50950"/>
    </source>
</evidence>